<feature type="chain" id="PRO_5042852658" evidence="1">
    <location>
        <begin position="23"/>
        <end position="179"/>
    </location>
</feature>
<name>A0AAN4VYG2_9BACT</name>
<sequence length="179" mass="20461">MKNICSFLLIFGFYAYFNFSHAQCVEGHDDFEDVDIVQTGQISVAPMGNIKLTFASYQYPTKGKEVYVYVSVLKEVMDDLTLRPYQNPYLAVKTRAGKIKRYQYAGPVAINPYLMAFKIDKELVDMFRAKMVTKARIHYDGKNRDLDLKGSYGDKLSDGIECFVESTKDLKPTGKEKTK</sequence>
<accession>A0AAN4VYG2</accession>
<dbReference type="AlphaFoldDB" id="A0AAN4VYG2"/>
<evidence type="ECO:0000256" key="1">
    <source>
        <dbReference type="SAM" id="SignalP"/>
    </source>
</evidence>
<evidence type="ECO:0000313" key="2">
    <source>
        <dbReference type="EMBL" id="GJM61263.1"/>
    </source>
</evidence>
<proteinExistence type="predicted"/>
<gene>
    <name evidence="2" type="ORF">PEDI_18150</name>
</gene>
<keyword evidence="3" id="KW-1185">Reference proteome</keyword>
<feature type="signal peptide" evidence="1">
    <location>
        <begin position="1"/>
        <end position="22"/>
    </location>
</feature>
<reference evidence="2 3" key="1">
    <citation type="submission" date="2021-12" db="EMBL/GenBank/DDBJ databases">
        <title>Genome sequencing of bacteria with rrn-lacking chromosome and rrn-plasmid.</title>
        <authorList>
            <person name="Anda M."/>
            <person name="Iwasaki W."/>
        </authorList>
    </citation>
    <scope>NUCLEOTIDE SEQUENCE [LARGE SCALE GENOMIC DNA]</scope>
    <source>
        <strain evidence="2 3">NBRC 15940</strain>
    </source>
</reference>
<dbReference type="Proteomes" id="UP001310022">
    <property type="component" value="Unassembled WGS sequence"/>
</dbReference>
<evidence type="ECO:0000313" key="3">
    <source>
        <dbReference type="Proteomes" id="UP001310022"/>
    </source>
</evidence>
<comment type="caution">
    <text evidence="2">The sequence shown here is derived from an EMBL/GenBank/DDBJ whole genome shotgun (WGS) entry which is preliminary data.</text>
</comment>
<protein>
    <submittedName>
        <fullName evidence="2">Uncharacterized protein</fullName>
    </submittedName>
</protein>
<dbReference type="EMBL" id="BQKE01000001">
    <property type="protein sequence ID" value="GJM61263.1"/>
    <property type="molecule type" value="Genomic_DNA"/>
</dbReference>
<organism evidence="2 3">
    <name type="scientific">Persicobacter diffluens</name>
    <dbReference type="NCBI Taxonomy" id="981"/>
    <lineage>
        <taxon>Bacteria</taxon>
        <taxon>Pseudomonadati</taxon>
        <taxon>Bacteroidota</taxon>
        <taxon>Cytophagia</taxon>
        <taxon>Cytophagales</taxon>
        <taxon>Persicobacteraceae</taxon>
        <taxon>Persicobacter</taxon>
    </lineage>
</organism>
<keyword evidence="1" id="KW-0732">Signal</keyword>
<dbReference type="RefSeq" id="WP_053405277.1">
    <property type="nucleotide sequence ID" value="NZ_BQKE01000001.1"/>
</dbReference>